<accession>A0ABT1S2T9</accession>
<dbReference type="InterPro" id="IPR010982">
    <property type="entry name" value="Lambda_DNA-bd_dom_sf"/>
</dbReference>
<gene>
    <name evidence="3" type="ORF">NE695_15130</name>
</gene>
<dbReference type="PANTHER" id="PTHR46558">
    <property type="entry name" value="TRACRIPTIONAL REGULATORY PROTEIN-RELATED-RELATED"/>
    <property type="match status" value="1"/>
</dbReference>
<evidence type="ECO:0000313" key="4">
    <source>
        <dbReference type="Proteomes" id="UP001524473"/>
    </source>
</evidence>
<evidence type="ECO:0000256" key="1">
    <source>
        <dbReference type="ARBA" id="ARBA00023125"/>
    </source>
</evidence>
<keyword evidence="1" id="KW-0238">DNA-binding</keyword>
<dbReference type="EMBL" id="JANFZH010000042">
    <property type="protein sequence ID" value="MCQ4841246.1"/>
    <property type="molecule type" value="Genomic_DNA"/>
</dbReference>
<dbReference type="SUPFAM" id="SSF47413">
    <property type="entry name" value="lambda repressor-like DNA-binding domains"/>
    <property type="match status" value="2"/>
</dbReference>
<dbReference type="Pfam" id="PF01381">
    <property type="entry name" value="HTH_3"/>
    <property type="match status" value="2"/>
</dbReference>
<dbReference type="PANTHER" id="PTHR46558:SF11">
    <property type="entry name" value="HTH-TYPE TRANSCRIPTIONAL REGULATOR XRE"/>
    <property type="match status" value="1"/>
</dbReference>
<organism evidence="3 4">
    <name type="scientific">Neglectibacter timonensis</name>
    <dbReference type="NCBI Taxonomy" id="1776382"/>
    <lineage>
        <taxon>Bacteria</taxon>
        <taxon>Bacillati</taxon>
        <taxon>Bacillota</taxon>
        <taxon>Clostridia</taxon>
        <taxon>Eubacteriales</taxon>
        <taxon>Oscillospiraceae</taxon>
        <taxon>Neglectibacter</taxon>
    </lineage>
</organism>
<evidence type="ECO:0000313" key="3">
    <source>
        <dbReference type="EMBL" id="MCQ4841246.1"/>
    </source>
</evidence>
<keyword evidence="4" id="KW-1185">Reference proteome</keyword>
<dbReference type="PROSITE" id="PS50943">
    <property type="entry name" value="HTH_CROC1"/>
    <property type="match status" value="2"/>
</dbReference>
<evidence type="ECO:0000259" key="2">
    <source>
        <dbReference type="PROSITE" id="PS50943"/>
    </source>
</evidence>
<feature type="domain" description="HTH cro/C1-type" evidence="2">
    <location>
        <begin position="6"/>
        <end position="60"/>
    </location>
</feature>
<reference evidence="3 4" key="1">
    <citation type="submission" date="2022-06" db="EMBL/GenBank/DDBJ databases">
        <title>Isolation of gut microbiota from human fecal samples.</title>
        <authorList>
            <person name="Pamer E.G."/>
            <person name="Barat B."/>
            <person name="Waligurski E."/>
            <person name="Medina S."/>
            <person name="Paddock L."/>
            <person name="Mostad J."/>
        </authorList>
    </citation>
    <scope>NUCLEOTIDE SEQUENCE [LARGE SCALE GENOMIC DNA]</scope>
    <source>
        <strain evidence="3 4">DFI.9.73</strain>
    </source>
</reference>
<dbReference type="InterPro" id="IPR001387">
    <property type="entry name" value="Cro/C1-type_HTH"/>
</dbReference>
<comment type="caution">
    <text evidence="3">The sequence shown here is derived from an EMBL/GenBank/DDBJ whole genome shotgun (WGS) entry which is preliminary data.</text>
</comment>
<dbReference type="RefSeq" id="WP_066859684.1">
    <property type="nucleotide sequence ID" value="NZ_CABKVV010000006.1"/>
</dbReference>
<dbReference type="GeneID" id="90530908"/>
<sequence length="189" mass="21260">MLGDKLKSYRLSRHLTQDDVATALNLTIRRISSYESGEAEPDLYTLADLADFYEISLDDLMDRQSPSVTDADGYSLSLAKFGDRIRRFREEKAIPPKTIADRAHISVQYLSAIEKGFRIPKFDTAIELMNALGMSADFALADNLVAAHTTRARYLETLIPSLRPTNQRIMLDTIESVFRTLAEIEKAGQ</sequence>
<dbReference type="Proteomes" id="UP001524473">
    <property type="component" value="Unassembled WGS sequence"/>
</dbReference>
<feature type="domain" description="HTH cro/C1-type" evidence="2">
    <location>
        <begin position="85"/>
        <end position="139"/>
    </location>
</feature>
<proteinExistence type="predicted"/>
<protein>
    <submittedName>
        <fullName evidence="3">Helix-turn-helix domain-containing protein</fullName>
    </submittedName>
</protein>
<dbReference type="SMART" id="SM00530">
    <property type="entry name" value="HTH_XRE"/>
    <property type="match status" value="2"/>
</dbReference>
<dbReference type="Gene3D" id="1.10.260.40">
    <property type="entry name" value="lambda repressor-like DNA-binding domains"/>
    <property type="match status" value="2"/>
</dbReference>
<name>A0ABT1S2T9_9FIRM</name>
<dbReference type="CDD" id="cd00093">
    <property type="entry name" value="HTH_XRE"/>
    <property type="match status" value="2"/>
</dbReference>